<keyword evidence="2" id="KW-1185">Reference proteome</keyword>
<dbReference type="InParanoid" id="A0A2P6NDI9"/>
<dbReference type="EMBL" id="MDYQ01000111">
    <property type="protein sequence ID" value="PRP82018.1"/>
    <property type="molecule type" value="Genomic_DNA"/>
</dbReference>
<protein>
    <submittedName>
        <fullName evidence="1">Uncharacterized protein</fullName>
    </submittedName>
</protein>
<dbReference type="AlphaFoldDB" id="A0A2P6NDI9"/>
<accession>A0A2P6NDI9</accession>
<reference evidence="1 2" key="1">
    <citation type="journal article" date="2018" name="Genome Biol. Evol.">
        <title>Multiple Roots of Fruiting Body Formation in Amoebozoa.</title>
        <authorList>
            <person name="Hillmann F."/>
            <person name="Forbes G."/>
            <person name="Novohradska S."/>
            <person name="Ferling I."/>
            <person name="Riege K."/>
            <person name="Groth M."/>
            <person name="Westermann M."/>
            <person name="Marz M."/>
            <person name="Spaller T."/>
            <person name="Winckler T."/>
            <person name="Schaap P."/>
            <person name="Glockner G."/>
        </authorList>
    </citation>
    <scope>NUCLEOTIDE SEQUENCE [LARGE SCALE GENOMIC DNA]</scope>
    <source>
        <strain evidence="1 2">Jena</strain>
    </source>
</reference>
<evidence type="ECO:0000313" key="1">
    <source>
        <dbReference type="EMBL" id="PRP82018.1"/>
    </source>
</evidence>
<gene>
    <name evidence="1" type="ORF">PROFUN_03708</name>
</gene>
<dbReference type="Proteomes" id="UP000241769">
    <property type="component" value="Unassembled WGS sequence"/>
</dbReference>
<evidence type="ECO:0000313" key="2">
    <source>
        <dbReference type="Proteomes" id="UP000241769"/>
    </source>
</evidence>
<organism evidence="1 2">
    <name type="scientific">Planoprotostelium fungivorum</name>
    <dbReference type="NCBI Taxonomy" id="1890364"/>
    <lineage>
        <taxon>Eukaryota</taxon>
        <taxon>Amoebozoa</taxon>
        <taxon>Evosea</taxon>
        <taxon>Variosea</taxon>
        <taxon>Cavosteliida</taxon>
        <taxon>Cavosteliaceae</taxon>
        <taxon>Planoprotostelium</taxon>
    </lineage>
</organism>
<sequence length="54" mass="6524">MISFLVLDLFEARFRFSLDYKERTYHMFCPAFLLLAKPFLNNQLNRGQLDFAFN</sequence>
<proteinExistence type="predicted"/>
<name>A0A2P6NDI9_9EUKA</name>
<comment type="caution">
    <text evidence="1">The sequence shown here is derived from an EMBL/GenBank/DDBJ whole genome shotgun (WGS) entry which is preliminary data.</text>
</comment>